<evidence type="ECO:0000256" key="2">
    <source>
        <dbReference type="HAMAP-Rule" id="MF_00274"/>
    </source>
</evidence>
<evidence type="ECO:0000313" key="4">
    <source>
        <dbReference type="EMBL" id="NWO22518.1"/>
    </source>
</evidence>
<dbReference type="GO" id="GO:0003677">
    <property type="term" value="F:DNA binding"/>
    <property type="evidence" value="ECO:0007669"/>
    <property type="project" value="UniProtKB-UniRule"/>
</dbReference>
<name>A0A7Y9AZW7_9FIRM</name>
<evidence type="ECO:0000256" key="3">
    <source>
        <dbReference type="SAM" id="MobiDB-lite"/>
    </source>
</evidence>
<dbReference type="Proteomes" id="UP000526307">
    <property type="component" value="Unassembled WGS sequence"/>
</dbReference>
<dbReference type="Gene3D" id="3.30.1310.10">
    <property type="entry name" value="Nucleoid-associated protein YbaB-like domain"/>
    <property type="match status" value="1"/>
</dbReference>
<evidence type="ECO:0000256" key="1">
    <source>
        <dbReference type="ARBA" id="ARBA00023125"/>
    </source>
</evidence>
<dbReference type="HAMAP" id="MF_00274">
    <property type="entry name" value="DNA_YbaB_EbfC"/>
    <property type="match status" value="1"/>
</dbReference>
<comment type="function">
    <text evidence="2">Binds to DNA and alters its conformation. May be involved in regulation of gene expression, nucleoid organization and DNA protection.</text>
</comment>
<dbReference type="Pfam" id="PF02575">
    <property type="entry name" value="YbaB_DNA_bd"/>
    <property type="match status" value="1"/>
</dbReference>
<gene>
    <name evidence="4" type="ORF">HW270_00235</name>
</gene>
<keyword evidence="5" id="KW-1185">Reference proteome</keyword>
<dbReference type="InterPro" id="IPR036894">
    <property type="entry name" value="YbaB-like_sf"/>
</dbReference>
<dbReference type="AlphaFoldDB" id="A0A7Y9AZW7"/>
<dbReference type="GO" id="GO:0005829">
    <property type="term" value="C:cytosol"/>
    <property type="evidence" value="ECO:0007669"/>
    <property type="project" value="TreeGrafter"/>
</dbReference>
<comment type="subcellular location">
    <subcellularLocation>
        <location evidence="2">Cytoplasm</location>
        <location evidence="2">Nucleoid</location>
    </subcellularLocation>
</comment>
<comment type="subunit">
    <text evidence="2">Homodimer.</text>
</comment>
<dbReference type="InterPro" id="IPR004401">
    <property type="entry name" value="YbaB/EbfC"/>
</dbReference>
<comment type="similarity">
    <text evidence="2">Belongs to the YbaB/EbfC family.</text>
</comment>
<dbReference type="PANTHER" id="PTHR33449:SF1">
    <property type="entry name" value="NUCLEOID-ASSOCIATED PROTEIN YBAB"/>
    <property type="match status" value="1"/>
</dbReference>
<dbReference type="RefSeq" id="WP_009643313.1">
    <property type="nucleotide sequence ID" value="NZ_CALIBD010000047.1"/>
</dbReference>
<dbReference type="SUPFAM" id="SSF82607">
    <property type="entry name" value="YbaB-like"/>
    <property type="match status" value="1"/>
</dbReference>
<accession>A0A7Y9AZW7</accession>
<protein>
    <recommendedName>
        <fullName evidence="2">Nucleoid-associated protein HW270_00235</fullName>
    </recommendedName>
</protein>
<feature type="region of interest" description="Disordered" evidence="3">
    <location>
        <begin position="1"/>
        <end position="55"/>
    </location>
</feature>
<evidence type="ECO:0000313" key="5">
    <source>
        <dbReference type="Proteomes" id="UP000526307"/>
    </source>
</evidence>
<reference evidence="4 5" key="1">
    <citation type="submission" date="2020-06" db="EMBL/GenBank/DDBJ databases">
        <title>Mogibacterium timidum strain W9173 genomic sequence.</title>
        <authorList>
            <person name="Wade W.G."/>
            <person name="Johnston C.D."/>
            <person name="Chen T."/>
            <person name="Dewhirst F.E."/>
        </authorList>
    </citation>
    <scope>NUCLEOTIDE SEQUENCE [LARGE SCALE GENOMIC DNA]</scope>
    <source>
        <strain evidence="4 5">W9173</strain>
    </source>
</reference>
<dbReference type="GO" id="GO:0043590">
    <property type="term" value="C:bacterial nucleoid"/>
    <property type="evidence" value="ECO:0007669"/>
    <property type="project" value="UniProtKB-UniRule"/>
</dbReference>
<feature type="compositionally biased region" description="Basic residues" evidence="3">
    <location>
        <begin position="1"/>
        <end position="13"/>
    </location>
</feature>
<organism evidence="4 5">
    <name type="scientific">Mogibacterium timidum</name>
    <dbReference type="NCBI Taxonomy" id="35519"/>
    <lineage>
        <taxon>Bacteria</taxon>
        <taxon>Bacillati</taxon>
        <taxon>Bacillota</taxon>
        <taxon>Clostridia</taxon>
        <taxon>Peptostreptococcales</taxon>
        <taxon>Anaerovoracaceae</taxon>
        <taxon>Mogibacterium</taxon>
    </lineage>
</organism>
<feature type="compositionally biased region" description="Polar residues" evidence="3">
    <location>
        <begin position="39"/>
        <end position="49"/>
    </location>
</feature>
<dbReference type="PIRSF" id="PIRSF004555">
    <property type="entry name" value="UCP004555"/>
    <property type="match status" value="1"/>
</dbReference>
<dbReference type="EMBL" id="JABXYR010000001">
    <property type="protein sequence ID" value="NWO22518.1"/>
    <property type="molecule type" value="Genomic_DNA"/>
</dbReference>
<comment type="caution">
    <text evidence="4">The sequence shown here is derived from an EMBL/GenBank/DDBJ whole genome shotgun (WGS) entry which is preliminary data.</text>
</comment>
<keyword evidence="2" id="KW-0963">Cytoplasm</keyword>
<dbReference type="NCBIfam" id="TIGR00103">
    <property type="entry name" value="DNA_YbaB_EbfC"/>
    <property type="match status" value="1"/>
</dbReference>
<sequence>MGKGMRAGKKKKAGGGAGNMQQQMKQLQAMQRDMEAAQASISEQETTATAGGGAVEVTVNGNKEVTKLVIDKDVVDPEDVEMLQDLIMAAVNEGMRQIDAIAESEMSKVTGGLDIPGLGL</sequence>
<dbReference type="PANTHER" id="PTHR33449">
    <property type="entry name" value="NUCLEOID-ASSOCIATED PROTEIN YBAB"/>
    <property type="match status" value="1"/>
</dbReference>
<keyword evidence="1 2" id="KW-0238">DNA-binding</keyword>
<proteinExistence type="inferred from homology"/>
<feature type="compositionally biased region" description="Low complexity" evidence="3">
    <location>
        <begin position="19"/>
        <end position="31"/>
    </location>
</feature>